<proteinExistence type="predicted"/>
<dbReference type="OrthoDB" id="1390315at2759"/>
<accession>A0A834TCZ6</accession>
<gene>
    <name evidence="2" type="ORF">G2W53_024980</name>
</gene>
<evidence type="ECO:0000313" key="2">
    <source>
        <dbReference type="EMBL" id="KAF7819525.1"/>
    </source>
</evidence>
<organism evidence="2 3">
    <name type="scientific">Senna tora</name>
    <dbReference type="NCBI Taxonomy" id="362788"/>
    <lineage>
        <taxon>Eukaryota</taxon>
        <taxon>Viridiplantae</taxon>
        <taxon>Streptophyta</taxon>
        <taxon>Embryophyta</taxon>
        <taxon>Tracheophyta</taxon>
        <taxon>Spermatophyta</taxon>
        <taxon>Magnoliopsida</taxon>
        <taxon>eudicotyledons</taxon>
        <taxon>Gunneridae</taxon>
        <taxon>Pentapetalae</taxon>
        <taxon>rosids</taxon>
        <taxon>fabids</taxon>
        <taxon>Fabales</taxon>
        <taxon>Fabaceae</taxon>
        <taxon>Caesalpinioideae</taxon>
        <taxon>Cassia clade</taxon>
        <taxon>Senna</taxon>
    </lineage>
</organism>
<sequence>MDDSSFSQDVPKEVKGVVEDDDGIQRENTKMEQKKDMESIGKGREEGNQKPKGLPHQQVPQPEDFPSHALDKELPPTQA</sequence>
<dbReference type="Proteomes" id="UP000634136">
    <property type="component" value="Unassembled WGS sequence"/>
</dbReference>
<evidence type="ECO:0000256" key="1">
    <source>
        <dbReference type="SAM" id="MobiDB-lite"/>
    </source>
</evidence>
<protein>
    <submittedName>
        <fullName evidence="2">Uncharacterized protein</fullName>
    </submittedName>
</protein>
<dbReference type="AlphaFoldDB" id="A0A834TCZ6"/>
<reference evidence="2" key="1">
    <citation type="submission" date="2020-09" db="EMBL/GenBank/DDBJ databases">
        <title>Genome-Enabled Discovery of Anthraquinone Biosynthesis in Senna tora.</title>
        <authorList>
            <person name="Kang S.-H."/>
            <person name="Pandey R.P."/>
            <person name="Lee C.-M."/>
            <person name="Sim J.-S."/>
            <person name="Jeong J.-T."/>
            <person name="Choi B.-S."/>
            <person name="Jung M."/>
            <person name="Ginzburg D."/>
            <person name="Zhao K."/>
            <person name="Won S.Y."/>
            <person name="Oh T.-J."/>
            <person name="Yu Y."/>
            <person name="Kim N.-H."/>
            <person name="Lee O.R."/>
            <person name="Lee T.-H."/>
            <person name="Bashyal P."/>
            <person name="Kim T.-S."/>
            <person name="Lee W.-H."/>
            <person name="Kawkins C."/>
            <person name="Kim C.-K."/>
            <person name="Kim J.S."/>
            <person name="Ahn B.O."/>
            <person name="Rhee S.Y."/>
            <person name="Sohng J.K."/>
        </authorList>
    </citation>
    <scope>NUCLEOTIDE SEQUENCE</scope>
    <source>
        <tissue evidence="2">Leaf</tissue>
    </source>
</reference>
<feature type="compositionally biased region" description="Basic and acidic residues" evidence="1">
    <location>
        <begin position="10"/>
        <end position="49"/>
    </location>
</feature>
<feature type="compositionally biased region" description="Basic and acidic residues" evidence="1">
    <location>
        <begin position="65"/>
        <end position="79"/>
    </location>
</feature>
<feature type="region of interest" description="Disordered" evidence="1">
    <location>
        <begin position="1"/>
        <end position="79"/>
    </location>
</feature>
<dbReference type="EMBL" id="JAAIUW010000008">
    <property type="protein sequence ID" value="KAF7819525.1"/>
    <property type="molecule type" value="Genomic_DNA"/>
</dbReference>
<evidence type="ECO:0000313" key="3">
    <source>
        <dbReference type="Proteomes" id="UP000634136"/>
    </source>
</evidence>
<keyword evidence="3" id="KW-1185">Reference proteome</keyword>
<name>A0A834TCZ6_9FABA</name>
<comment type="caution">
    <text evidence="2">The sequence shown here is derived from an EMBL/GenBank/DDBJ whole genome shotgun (WGS) entry which is preliminary data.</text>
</comment>